<accession>A0ABM9HA72</accession>
<keyword evidence="3" id="KW-0813">Transport</keyword>
<feature type="transmembrane region" description="Helical" evidence="8">
    <location>
        <begin position="57"/>
        <end position="77"/>
    </location>
</feature>
<dbReference type="PANTHER" id="PTHR30047">
    <property type="entry name" value="HIGH-AFFINITY CHOLINE TRANSPORT PROTEIN-RELATED"/>
    <property type="match status" value="1"/>
</dbReference>
<evidence type="ECO:0000256" key="8">
    <source>
        <dbReference type="SAM" id="Phobius"/>
    </source>
</evidence>
<feature type="transmembrane region" description="Helical" evidence="8">
    <location>
        <begin position="476"/>
        <end position="499"/>
    </location>
</feature>
<keyword evidence="10" id="KW-1185">Reference proteome</keyword>
<evidence type="ECO:0000313" key="9">
    <source>
        <dbReference type="EMBL" id="CAI2717048.1"/>
    </source>
</evidence>
<dbReference type="Proteomes" id="UP001157733">
    <property type="component" value="Chromosome"/>
</dbReference>
<feature type="transmembrane region" description="Helical" evidence="8">
    <location>
        <begin position="97"/>
        <end position="117"/>
    </location>
</feature>
<keyword evidence="4" id="KW-1003">Cell membrane</keyword>
<organism evidence="9 10">
    <name type="scientific">Nitrospina watsonii</name>
    <dbReference type="NCBI Taxonomy" id="1323948"/>
    <lineage>
        <taxon>Bacteria</taxon>
        <taxon>Pseudomonadati</taxon>
        <taxon>Nitrospinota/Tectimicrobiota group</taxon>
        <taxon>Nitrospinota</taxon>
        <taxon>Nitrospinia</taxon>
        <taxon>Nitrospinales</taxon>
        <taxon>Nitrospinaceae</taxon>
        <taxon>Nitrospina</taxon>
    </lineage>
</organism>
<feature type="transmembrane region" description="Helical" evidence="8">
    <location>
        <begin position="189"/>
        <end position="214"/>
    </location>
</feature>
<sequence length="517" mass="57036">MKHEIPTRPLWFFTRTNPPVFISAAALMFLFILYGTLFTEAAQDVFAAVQTFITARFSWVFTITTCLLLFFAFFLLFSPYGKIRLGKDEDRPEFSFATWFAMLFSAGMGIGLIYWSVAEPISHYKSPPISVPQTETAAEQAMQLTFFHWGLHAWAIYCVVGMALAYFAFRKGLPLTIRSAFYPLLGDRIYGPFGHVIDIFSVVSTMFGVATSLGLGAMQVNSGLHFIAGVPQSVWVQVGLIAFITLIATFSVMLGLHKGISRLSHFNLWVAGTFLVFVLIAGPTLYIFTTFGTTLANYAQNFLVLSVASETLFGVEWRSNWTTFYWAWWIAWSPFVGMFIARVSRGRTIREFILGSLLAPCLATFAWLSVFGGTAIHLDLIEGGAIAEAVDKNVSTALFVLLQSLPLEAITATIATVVIITFFVTSSDSGSFVIDMITAGGDPDPPKLQRLFWAVTEGVIAIVLLLAGGLNALQTAAITTGLPFAIVLIGLIYGLRIALLNERRQQKREQAVREQEA</sequence>
<evidence type="ECO:0000256" key="7">
    <source>
        <dbReference type="ARBA" id="ARBA00023136"/>
    </source>
</evidence>
<feature type="transmembrane region" description="Helical" evidence="8">
    <location>
        <begin position="398"/>
        <end position="424"/>
    </location>
</feature>
<comment type="subcellular location">
    <subcellularLocation>
        <location evidence="1">Cell membrane</location>
        <topology evidence="1">Multi-pass membrane protein</topology>
    </subcellularLocation>
</comment>
<evidence type="ECO:0000256" key="3">
    <source>
        <dbReference type="ARBA" id="ARBA00022448"/>
    </source>
</evidence>
<feature type="transmembrane region" description="Helical" evidence="8">
    <location>
        <begin position="323"/>
        <end position="341"/>
    </location>
</feature>
<dbReference type="InterPro" id="IPR000060">
    <property type="entry name" value="BCCT_transptr"/>
</dbReference>
<protein>
    <submittedName>
        <fullName evidence="9">Transporter, betaine/carnitine/choline transporter (BCCT) family</fullName>
    </submittedName>
</protein>
<feature type="transmembrane region" description="Helical" evidence="8">
    <location>
        <begin position="151"/>
        <end position="169"/>
    </location>
</feature>
<feature type="transmembrane region" description="Helical" evidence="8">
    <location>
        <begin position="234"/>
        <end position="256"/>
    </location>
</feature>
<evidence type="ECO:0000256" key="4">
    <source>
        <dbReference type="ARBA" id="ARBA00022475"/>
    </source>
</evidence>
<gene>
    <name evidence="9" type="primary">opuD</name>
    <name evidence="9" type="ORF">NSPWAT_0189</name>
</gene>
<evidence type="ECO:0000256" key="6">
    <source>
        <dbReference type="ARBA" id="ARBA00022989"/>
    </source>
</evidence>
<dbReference type="EMBL" id="OX336137">
    <property type="protein sequence ID" value="CAI2717048.1"/>
    <property type="molecule type" value="Genomic_DNA"/>
</dbReference>
<keyword evidence="5 8" id="KW-0812">Transmembrane</keyword>
<comment type="similarity">
    <text evidence="2">Belongs to the BCCT transporter (TC 2.A.15) family.</text>
</comment>
<dbReference type="PANTHER" id="PTHR30047:SF7">
    <property type="entry name" value="HIGH-AFFINITY CHOLINE TRANSPORT PROTEIN"/>
    <property type="match status" value="1"/>
</dbReference>
<dbReference type="Pfam" id="PF02028">
    <property type="entry name" value="BCCT"/>
    <property type="match status" value="1"/>
</dbReference>
<evidence type="ECO:0000256" key="1">
    <source>
        <dbReference type="ARBA" id="ARBA00004651"/>
    </source>
</evidence>
<evidence type="ECO:0000313" key="10">
    <source>
        <dbReference type="Proteomes" id="UP001157733"/>
    </source>
</evidence>
<evidence type="ECO:0000256" key="2">
    <source>
        <dbReference type="ARBA" id="ARBA00005658"/>
    </source>
</evidence>
<dbReference type="RefSeq" id="WP_282010018.1">
    <property type="nucleotide sequence ID" value="NZ_OX336137.1"/>
</dbReference>
<proteinExistence type="inferred from homology"/>
<keyword evidence="7 8" id="KW-0472">Membrane</keyword>
<feature type="transmembrane region" description="Helical" evidence="8">
    <location>
        <begin position="268"/>
        <end position="288"/>
    </location>
</feature>
<feature type="transmembrane region" description="Helical" evidence="8">
    <location>
        <begin position="20"/>
        <end position="37"/>
    </location>
</feature>
<evidence type="ECO:0000256" key="5">
    <source>
        <dbReference type="ARBA" id="ARBA00022692"/>
    </source>
</evidence>
<keyword evidence="6 8" id="KW-1133">Transmembrane helix</keyword>
<feature type="transmembrane region" description="Helical" evidence="8">
    <location>
        <begin position="451"/>
        <end position="470"/>
    </location>
</feature>
<name>A0ABM9HA72_9BACT</name>
<feature type="transmembrane region" description="Helical" evidence="8">
    <location>
        <begin position="353"/>
        <end position="378"/>
    </location>
</feature>
<reference evidence="9 10" key="1">
    <citation type="submission" date="2022-09" db="EMBL/GenBank/DDBJ databases">
        <authorList>
            <person name="Kop L."/>
        </authorList>
    </citation>
    <scope>NUCLEOTIDE SEQUENCE [LARGE SCALE GENOMIC DNA]</scope>
    <source>
        <strain evidence="9 10">347</strain>
    </source>
</reference>
<dbReference type="NCBIfam" id="TIGR00842">
    <property type="entry name" value="bcct"/>
    <property type="match status" value="1"/>
</dbReference>